<dbReference type="PANTHER" id="PTHR47954">
    <property type="entry name" value="OS09G0275400 PROTEIN-RELATED"/>
    <property type="match status" value="1"/>
</dbReference>
<keyword evidence="1" id="KW-0812">Transmembrane</keyword>
<dbReference type="AlphaFoldDB" id="B8B0P2"/>
<dbReference type="Gene3D" id="1.10.630.10">
    <property type="entry name" value="Cytochrome P450"/>
    <property type="match status" value="1"/>
</dbReference>
<dbReference type="EMBL" id="CM000131">
    <property type="protein sequence ID" value="EEC81053.1"/>
    <property type="molecule type" value="Genomic_DNA"/>
</dbReference>
<dbReference type="OMA" id="MREQDTR"/>
<dbReference type="GO" id="GO:0004497">
    <property type="term" value="F:monooxygenase activity"/>
    <property type="evidence" value="ECO:0007669"/>
    <property type="project" value="InterPro"/>
</dbReference>
<name>B8B0P2_ORYSI</name>
<organism evidence="2 3">
    <name type="scientific">Oryza sativa subsp. indica</name>
    <name type="common">Rice</name>
    <dbReference type="NCBI Taxonomy" id="39946"/>
    <lineage>
        <taxon>Eukaryota</taxon>
        <taxon>Viridiplantae</taxon>
        <taxon>Streptophyta</taxon>
        <taxon>Embryophyta</taxon>
        <taxon>Tracheophyta</taxon>
        <taxon>Spermatophyta</taxon>
        <taxon>Magnoliopsida</taxon>
        <taxon>Liliopsida</taxon>
        <taxon>Poales</taxon>
        <taxon>Poaceae</taxon>
        <taxon>BOP clade</taxon>
        <taxon>Oryzoideae</taxon>
        <taxon>Oryzeae</taxon>
        <taxon>Oryzinae</taxon>
        <taxon>Oryza</taxon>
        <taxon>Oryza sativa</taxon>
    </lineage>
</organism>
<accession>B8B0P2</accession>
<keyword evidence="3" id="KW-1185">Reference proteome</keyword>
<reference evidence="2 3" key="1">
    <citation type="journal article" date="2005" name="PLoS Biol.">
        <title>The genomes of Oryza sativa: a history of duplications.</title>
        <authorList>
            <person name="Yu J."/>
            <person name="Wang J."/>
            <person name="Lin W."/>
            <person name="Li S."/>
            <person name="Li H."/>
            <person name="Zhou J."/>
            <person name="Ni P."/>
            <person name="Dong W."/>
            <person name="Hu S."/>
            <person name="Zeng C."/>
            <person name="Zhang J."/>
            <person name="Zhang Y."/>
            <person name="Li R."/>
            <person name="Xu Z."/>
            <person name="Li S."/>
            <person name="Li X."/>
            <person name="Zheng H."/>
            <person name="Cong L."/>
            <person name="Lin L."/>
            <person name="Yin J."/>
            <person name="Geng J."/>
            <person name="Li G."/>
            <person name="Shi J."/>
            <person name="Liu J."/>
            <person name="Lv H."/>
            <person name="Li J."/>
            <person name="Wang J."/>
            <person name="Deng Y."/>
            <person name="Ran L."/>
            <person name="Shi X."/>
            <person name="Wang X."/>
            <person name="Wu Q."/>
            <person name="Li C."/>
            <person name="Ren X."/>
            <person name="Wang J."/>
            <person name="Wang X."/>
            <person name="Li D."/>
            <person name="Liu D."/>
            <person name="Zhang X."/>
            <person name="Ji Z."/>
            <person name="Zhao W."/>
            <person name="Sun Y."/>
            <person name="Zhang Z."/>
            <person name="Bao J."/>
            <person name="Han Y."/>
            <person name="Dong L."/>
            <person name="Ji J."/>
            <person name="Chen P."/>
            <person name="Wu S."/>
            <person name="Liu J."/>
            <person name="Xiao Y."/>
            <person name="Bu D."/>
            <person name="Tan J."/>
            <person name="Yang L."/>
            <person name="Ye C."/>
            <person name="Zhang J."/>
            <person name="Xu J."/>
            <person name="Zhou Y."/>
            <person name="Yu Y."/>
            <person name="Zhang B."/>
            <person name="Zhuang S."/>
            <person name="Wei H."/>
            <person name="Liu B."/>
            <person name="Lei M."/>
            <person name="Yu H."/>
            <person name="Li Y."/>
            <person name="Xu H."/>
            <person name="Wei S."/>
            <person name="He X."/>
            <person name="Fang L."/>
            <person name="Zhang Z."/>
            <person name="Zhang Y."/>
            <person name="Huang X."/>
            <person name="Su Z."/>
            <person name="Tong W."/>
            <person name="Li J."/>
            <person name="Tong Z."/>
            <person name="Li S."/>
            <person name="Ye J."/>
            <person name="Wang L."/>
            <person name="Fang L."/>
            <person name="Lei T."/>
            <person name="Chen C."/>
            <person name="Chen H."/>
            <person name="Xu Z."/>
            <person name="Li H."/>
            <person name="Huang H."/>
            <person name="Zhang F."/>
            <person name="Xu H."/>
            <person name="Li N."/>
            <person name="Zhao C."/>
            <person name="Li S."/>
            <person name="Dong L."/>
            <person name="Huang Y."/>
            <person name="Li L."/>
            <person name="Xi Y."/>
            <person name="Qi Q."/>
            <person name="Li W."/>
            <person name="Zhang B."/>
            <person name="Hu W."/>
            <person name="Zhang Y."/>
            <person name="Tian X."/>
            <person name="Jiao Y."/>
            <person name="Liang X."/>
            <person name="Jin J."/>
            <person name="Gao L."/>
            <person name="Zheng W."/>
            <person name="Hao B."/>
            <person name="Liu S."/>
            <person name="Wang W."/>
            <person name="Yuan L."/>
            <person name="Cao M."/>
            <person name="McDermott J."/>
            <person name="Samudrala R."/>
            <person name="Wang J."/>
            <person name="Wong G.K."/>
            <person name="Yang H."/>
        </authorList>
    </citation>
    <scope>NUCLEOTIDE SEQUENCE [LARGE SCALE GENOMIC DNA]</scope>
    <source>
        <strain evidence="3">cv. 93-11</strain>
    </source>
</reference>
<dbReference type="PANTHER" id="PTHR47954:SF1">
    <property type="entry name" value="OS02G0217300 PROTEIN"/>
    <property type="match status" value="1"/>
</dbReference>
<dbReference type="Pfam" id="PF00067">
    <property type="entry name" value="p450"/>
    <property type="match status" value="1"/>
</dbReference>
<keyword evidence="1" id="KW-1133">Transmembrane helix</keyword>
<feature type="transmembrane region" description="Helical" evidence="1">
    <location>
        <begin position="6"/>
        <end position="23"/>
    </location>
</feature>
<evidence type="ECO:0000256" key="1">
    <source>
        <dbReference type="SAM" id="Phobius"/>
    </source>
</evidence>
<dbReference type="InterPro" id="IPR036396">
    <property type="entry name" value="Cyt_P450_sf"/>
</dbReference>
<dbReference type="GO" id="GO:0005506">
    <property type="term" value="F:iron ion binding"/>
    <property type="evidence" value="ECO:0007669"/>
    <property type="project" value="InterPro"/>
</dbReference>
<gene>
    <name evidence="2" type="ORF">OsI_23849</name>
</gene>
<sequence length="113" mass="12478">MADLHTYLYLGLALVSLLAVQLARRRRSSAAHGSGALRLPPGPWQLPVIGSLHHLVGKLPHQAMRDLARRHGPVMMLRLGEVPTLVVSSPEAAREAKLMQKSEDEKIIRPQLK</sequence>
<keyword evidence="1" id="KW-0472">Membrane</keyword>
<evidence type="ECO:0000313" key="2">
    <source>
        <dbReference type="EMBL" id="EEC81053.1"/>
    </source>
</evidence>
<dbReference type="STRING" id="39946.B8B0P2"/>
<protein>
    <submittedName>
        <fullName evidence="2">Uncharacterized protein</fullName>
    </submittedName>
</protein>
<dbReference type="GO" id="GO:0016705">
    <property type="term" value="F:oxidoreductase activity, acting on paired donors, with incorporation or reduction of molecular oxygen"/>
    <property type="evidence" value="ECO:0007669"/>
    <property type="project" value="InterPro"/>
</dbReference>
<proteinExistence type="predicted"/>
<dbReference type="HOGENOM" id="CLU_001570_26_10_1"/>
<dbReference type="GO" id="GO:0020037">
    <property type="term" value="F:heme binding"/>
    <property type="evidence" value="ECO:0007669"/>
    <property type="project" value="InterPro"/>
</dbReference>
<dbReference type="InterPro" id="IPR001128">
    <property type="entry name" value="Cyt_P450"/>
</dbReference>
<evidence type="ECO:0000313" key="3">
    <source>
        <dbReference type="Proteomes" id="UP000007015"/>
    </source>
</evidence>
<dbReference type="Gramene" id="BGIOSGA023338-TA">
    <property type="protein sequence ID" value="BGIOSGA023338-PA"/>
    <property type="gene ID" value="BGIOSGA023338"/>
</dbReference>
<dbReference type="SUPFAM" id="SSF48264">
    <property type="entry name" value="Cytochrome P450"/>
    <property type="match status" value="1"/>
</dbReference>
<dbReference type="Proteomes" id="UP000007015">
    <property type="component" value="Chromosome 6"/>
</dbReference>